<proteinExistence type="predicted"/>
<evidence type="ECO:0000313" key="2">
    <source>
        <dbReference type="EMBL" id="TDG07499.1"/>
    </source>
</evidence>
<feature type="transmembrane region" description="Helical" evidence="1">
    <location>
        <begin position="297"/>
        <end position="316"/>
    </location>
</feature>
<feature type="transmembrane region" description="Helical" evidence="1">
    <location>
        <begin position="33"/>
        <end position="55"/>
    </location>
</feature>
<feature type="transmembrane region" description="Helical" evidence="1">
    <location>
        <begin position="114"/>
        <end position="132"/>
    </location>
</feature>
<protein>
    <recommendedName>
        <fullName evidence="4">MFS transporter</fullName>
    </recommendedName>
</protein>
<sequence>MRPKQNRAATASSEHAMMPRERRLVVMHAIRPLCVWASITGGASALAAGVMIAAMQAGAPFSAFAASALALLAMALIPGALARGFATHSTVPIASALVLTMAAMSAGARSGETLAQTPLILGGAALIAAACLHLRRTRDHAASSMHQHTTAPVWRNGVLLVAPALLAGLSSGVLARFQFFALCGAAAMSVTQVVTSLAVVSLAGWLADRVDYRRALLVLFVLRGALLAALTLDCFAPWATLAAPAFAVLDYLTLPTLMRGGRAFRASGAGCPGLAHHAGMVAGAALATTSWGFGQGFYALFIVGGTLNLACAYAFATPSRFGTHTPYSASAALAAGSTIELR</sequence>
<feature type="transmembrane region" description="Helical" evidence="1">
    <location>
        <begin position="89"/>
        <end position="108"/>
    </location>
</feature>
<feature type="transmembrane region" description="Helical" evidence="1">
    <location>
        <begin position="215"/>
        <end position="232"/>
    </location>
</feature>
<dbReference type="OrthoDB" id="9098329at2"/>
<keyword evidence="1" id="KW-1133">Transmembrane helix</keyword>
<keyword evidence="1" id="KW-0812">Transmembrane</keyword>
<name>A0A4R5LDT4_9BURK</name>
<feature type="transmembrane region" description="Helical" evidence="1">
    <location>
        <begin position="61"/>
        <end position="82"/>
    </location>
</feature>
<evidence type="ECO:0000313" key="3">
    <source>
        <dbReference type="Proteomes" id="UP000295606"/>
    </source>
</evidence>
<organism evidence="2 3">
    <name type="scientific">Paraburkholderia guartelaensis</name>
    <dbReference type="NCBI Taxonomy" id="2546446"/>
    <lineage>
        <taxon>Bacteria</taxon>
        <taxon>Pseudomonadati</taxon>
        <taxon>Pseudomonadota</taxon>
        <taxon>Betaproteobacteria</taxon>
        <taxon>Burkholderiales</taxon>
        <taxon>Burkholderiaceae</taxon>
        <taxon>Paraburkholderia</taxon>
    </lineage>
</organism>
<reference evidence="2 3" key="1">
    <citation type="submission" date="2019-03" db="EMBL/GenBank/DDBJ databases">
        <title>Paraburkholderia sp. isolated from native Mimosa gymnas in Guartela State Park, Brazil.</title>
        <authorList>
            <person name="Paulitsch F."/>
            <person name="Hungria M."/>
            <person name="Delamuta J.R.M."/>
            <person name="Ribeiro R.A."/>
            <person name="Dall'Agnol R."/>
            <person name="Silva J.S.B."/>
        </authorList>
    </citation>
    <scope>NUCLEOTIDE SEQUENCE [LARGE SCALE GENOMIC DNA]</scope>
    <source>
        <strain evidence="2 3">CNPSo 3008</strain>
    </source>
</reference>
<dbReference type="RefSeq" id="WP_133183522.1">
    <property type="nucleotide sequence ID" value="NZ_SMOD01000010.1"/>
</dbReference>
<gene>
    <name evidence="2" type="ORF">E1N52_14890</name>
</gene>
<keyword evidence="1" id="KW-0472">Membrane</keyword>
<evidence type="ECO:0000256" key="1">
    <source>
        <dbReference type="SAM" id="Phobius"/>
    </source>
</evidence>
<comment type="caution">
    <text evidence="2">The sequence shown here is derived from an EMBL/GenBank/DDBJ whole genome shotgun (WGS) entry which is preliminary data.</text>
</comment>
<evidence type="ECO:0008006" key="4">
    <source>
        <dbReference type="Google" id="ProtNLM"/>
    </source>
</evidence>
<feature type="transmembrane region" description="Helical" evidence="1">
    <location>
        <begin position="179"/>
        <end position="203"/>
    </location>
</feature>
<dbReference type="EMBL" id="SMOD01000010">
    <property type="protein sequence ID" value="TDG07499.1"/>
    <property type="molecule type" value="Genomic_DNA"/>
</dbReference>
<dbReference type="AlphaFoldDB" id="A0A4R5LDT4"/>
<dbReference type="Proteomes" id="UP000295606">
    <property type="component" value="Unassembled WGS sequence"/>
</dbReference>
<accession>A0A4R5LDT4</accession>
<feature type="transmembrane region" description="Helical" evidence="1">
    <location>
        <begin position="153"/>
        <end position="173"/>
    </location>
</feature>